<evidence type="ECO:0000256" key="4">
    <source>
        <dbReference type="ARBA" id="ARBA00022833"/>
    </source>
</evidence>
<dbReference type="SUPFAM" id="SSF57667">
    <property type="entry name" value="beta-beta-alpha zinc fingers"/>
    <property type="match status" value="2"/>
</dbReference>
<evidence type="ECO:0000256" key="7">
    <source>
        <dbReference type="ARBA" id="ARBA00023163"/>
    </source>
</evidence>
<keyword evidence="6" id="KW-0238">DNA-binding</keyword>
<keyword evidence="7" id="KW-0804">Transcription</keyword>
<evidence type="ECO:0000259" key="9">
    <source>
        <dbReference type="PROSITE" id="PS50157"/>
    </source>
</evidence>
<feature type="domain" description="C2H2-type" evidence="9">
    <location>
        <begin position="62"/>
        <end position="90"/>
    </location>
</feature>
<dbReference type="RefSeq" id="YP_010087911.1">
    <property type="nucleotide sequence ID" value="NC_055603.1"/>
</dbReference>
<keyword evidence="3 8" id="KW-0863">Zinc-finger</keyword>
<dbReference type="EMBL" id="MN803438">
    <property type="protein sequence ID" value="QHR78532.1"/>
    <property type="molecule type" value="Genomic_DNA"/>
</dbReference>
<keyword evidence="5" id="KW-0805">Transcription regulation</keyword>
<evidence type="ECO:0000313" key="10">
    <source>
        <dbReference type="EMBL" id="QHR78532.1"/>
    </source>
</evidence>
<evidence type="ECO:0000313" key="11">
    <source>
        <dbReference type="Proteomes" id="UP000678193"/>
    </source>
</evidence>
<keyword evidence="2" id="KW-0677">Repeat</keyword>
<proteinExistence type="predicted"/>
<dbReference type="Gene3D" id="3.30.160.60">
    <property type="entry name" value="Classic Zinc Finger"/>
    <property type="match status" value="2"/>
</dbReference>
<dbReference type="PANTHER" id="PTHR24379:SF121">
    <property type="entry name" value="C2H2-TYPE DOMAIN-CONTAINING PROTEIN"/>
    <property type="match status" value="1"/>
</dbReference>
<organism evidence="10 11">
    <name type="scientific">Lymphocystis disease virus 4</name>
    <dbReference type="NCBI Taxonomy" id="2704413"/>
    <lineage>
        <taxon>Viruses</taxon>
        <taxon>Varidnaviria</taxon>
        <taxon>Bamfordvirae</taxon>
        <taxon>Nucleocytoviricota</taxon>
        <taxon>Megaviricetes</taxon>
        <taxon>Pimascovirales</taxon>
        <taxon>Pimascovirales incertae sedis</taxon>
        <taxon>Iridoviridae</taxon>
        <taxon>Alphairidovirinae</taxon>
        <taxon>Lymphocystivirus</taxon>
        <taxon>Lymphocystivirus micropogonias1</taxon>
    </lineage>
</organism>
<name>A0A6B9XN27_9VIRU</name>
<keyword evidence="1" id="KW-0479">Metal-binding</keyword>
<dbReference type="KEGG" id="vg:65103244"/>
<reference evidence="10" key="1">
    <citation type="journal article" date="2020" name="Arch. Virol.">
        <title>Complete genome sequence and analysis of a novel lymphocystivirus detected in whitemouth croaker (Micropogonias furnieri): lymphocystis disease virus 4.</title>
        <authorList>
            <person name="Doszpoly A."/>
            <person name="Kajan G.L."/>
            <person name="Puentes R."/>
            <person name="Perretta A."/>
        </authorList>
    </citation>
    <scope>NUCLEOTIDE SEQUENCE</scope>
    <source>
        <strain evidence="10">LCDV-WC</strain>
    </source>
</reference>
<dbReference type="PROSITE" id="PS50157">
    <property type="entry name" value="ZINC_FINGER_C2H2_2"/>
    <property type="match status" value="2"/>
</dbReference>
<dbReference type="InterPro" id="IPR036236">
    <property type="entry name" value="Znf_C2H2_sf"/>
</dbReference>
<evidence type="ECO:0000256" key="5">
    <source>
        <dbReference type="ARBA" id="ARBA00023015"/>
    </source>
</evidence>
<dbReference type="FunFam" id="3.30.160.60:FF:000646">
    <property type="entry name" value="Myeloid zinc finger 1"/>
    <property type="match status" value="1"/>
</dbReference>
<accession>A0A6B9XN27</accession>
<evidence type="ECO:0000256" key="6">
    <source>
        <dbReference type="ARBA" id="ARBA00023125"/>
    </source>
</evidence>
<keyword evidence="11" id="KW-1185">Reference proteome</keyword>
<dbReference type="Pfam" id="PF00096">
    <property type="entry name" value="zf-C2H2"/>
    <property type="match status" value="3"/>
</dbReference>
<dbReference type="PANTHER" id="PTHR24379">
    <property type="entry name" value="KRAB AND ZINC FINGER DOMAIN-CONTAINING"/>
    <property type="match status" value="1"/>
</dbReference>
<dbReference type="SMART" id="SM00355">
    <property type="entry name" value="ZnF_C2H2"/>
    <property type="match status" value="4"/>
</dbReference>
<evidence type="ECO:0000256" key="2">
    <source>
        <dbReference type="ARBA" id="ARBA00022737"/>
    </source>
</evidence>
<dbReference type="PROSITE" id="PS00028">
    <property type="entry name" value="ZINC_FINGER_C2H2_1"/>
    <property type="match status" value="2"/>
</dbReference>
<dbReference type="InterPro" id="IPR013087">
    <property type="entry name" value="Znf_C2H2_type"/>
</dbReference>
<dbReference type="GeneID" id="65103244"/>
<evidence type="ECO:0000256" key="3">
    <source>
        <dbReference type="ARBA" id="ARBA00022771"/>
    </source>
</evidence>
<keyword evidence="4" id="KW-0862">Zinc</keyword>
<evidence type="ECO:0000256" key="8">
    <source>
        <dbReference type="PROSITE-ProRule" id="PRU00042"/>
    </source>
</evidence>
<dbReference type="GO" id="GO:0003677">
    <property type="term" value="F:DNA binding"/>
    <property type="evidence" value="ECO:0007669"/>
    <property type="project" value="UniProtKB-KW"/>
</dbReference>
<dbReference type="Proteomes" id="UP000678193">
    <property type="component" value="Segment"/>
</dbReference>
<feature type="domain" description="C2H2-type" evidence="9">
    <location>
        <begin position="91"/>
        <end position="118"/>
    </location>
</feature>
<dbReference type="GO" id="GO:0008270">
    <property type="term" value="F:zinc ion binding"/>
    <property type="evidence" value="ECO:0007669"/>
    <property type="project" value="UniProtKB-KW"/>
</dbReference>
<evidence type="ECO:0000256" key="1">
    <source>
        <dbReference type="ARBA" id="ARBA00022723"/>
    </source>
</evidence>
<sequence length="147" mass="17646">MDFDAIKIKKNYLFQCKECGKKFCRKKWADRHEEKCIFLTSKGLNSSKAEKYSKHKAAETIYICNHCDKTFYTDRSLQIHSFVEHNESNTYTCKPCGKTFAYKHYLKKHAVVHELENRFKCDFCEILTTFKTQLYLHQHLLKFHFNI</sequence>
<protein>
    <recommendedName>
        <fullName evidence="9">C2H2-type domain-containing protein</fullName>
    </recommendedName>
</protein>